<dbReference type="Proteomes" id="UP001066276">
    <property type="component" value="Chromosome 7"/>
</dbReference>
<reference evidence="2" key="1">
    <citation type="journal article" date="2022" name="bioRxiv">
        <title>Sequencing and chromosome-scale assembly of the giantPleurodeles waltlgenome.</title>
        <authorList>
            <person name="Brown T."/>
            <person name="Elewa A."/>
            <person name="Iarovenko S."/>
            <person name="Subramanian E."/>
            <person name="Araus A.J."/>
            <person name="Petzold A."/>
            <person name="Susuki M."/>
            <person name="Suzuki K.-i.T."/>
            <person name="Hayashi T."/>
            <person name="Toyoda A."/>
            <person name="Oliveira C."/>
            <person name="Osipova E."/>
            <person name="Leigh N.D."/>
            <person name="Simon A."/>
            <person name="Yun M.H."/>
        </authorList>
    </citation>
    <scope>NUCLEOTIDE SEQUENCE</scope>
    <source>
        <strain evidence="2">20211129_DDA</strain>
        <tissue evidence="2">Liver</tissue>
    </source>
</reference>
<organism evidence="2 3">
    <name type="scientific">Pleurodeles waltl</name>
    <name type="common">Iberian ribbed newt</name>
    <dbReference type="NCBI Taxonomy" id="8319"/>
    <lineage>
        <taxon>Eukaryota</taxon>
        <taxon>Metazoa</taxon>
        <taxon>Chordata</taxon>
        <taxon>Craniata</taxon>
        <taxon>Vertebrata</taxon>
        <taxon>Euteleostomi</taxon>
        <taxon>Amphibia</taxon>
        <taxon>Batrachia</taxon>
        <taxon>Caudata</taxon>
        <taxon>Salamandroidea</taxon>
        <taxon>Salamandridae</taxon>
        <taxon>Pleurodelinae</taxon>
        <taxon>Pleurodeles</taxon>
    </lineage>
</organism>
<evidence type="ECO:0000313" key="2">
    <source>
        <dbReference type="EMBL" id="KAJ1127022.1"/>
    </source>
</evidence>
<feature type="region of interest" description="Disordered" evidence="1">
    <location>
        <begin position="1"/>
        <end position="29"/>
    </location>
</feature>
<sequence length="120" mass="13555">MTTRHGPFKEPQDEEAATSSPATHLRTGSSKVGRIPVKLYLGTFFEVAWEPAVECRERSRGPTQRSPVRIVKSFVAPLSWTVLHRLLYRTGKQGYQSDSIALKRICSAADNQTHRRSVKF</sequence>
<name>A0AAV7PII3_PLEWA</name>
<feature type="compositionally biased region" description="Polar residues" evidence="1">
    <location>
        <begin position="17"/>
        <end position="29"/>
    </location>
</feature>
<evidence type="ECO:0000256" key="1">
    <source>
        <dbReference type="SAM" id="MobiDB-lite"/>
    </source>
</evidence>
<dbReference type="EMBL" id="JANPWB010000011">
    <property type="protein sequence ID" value="KAJ1127022.1"/>
    <property type="molecule type" value="Genomic_DNA"/>
</dbReference>
<proteinExistence type="predicted"/>
<dbReference type="AlphaFoldDB" id="A0AAV7PII3"/>
<protein>
    <submittedName>
        <fullName evidence="2">Uncharacterized protein</fullName>
    </submittedName>
</protein>
<comment type="caution">
    <text evidence="2">The sequence shown here is derived from an EMBL/GenBank/DDBJ whole genome shotgun (WGS) entry which is preliminary data.</text>
</comment>
<evidence type="ECO:0000313" key="3">
    <source>
        <dbReference type="Proteomes" id="UP001066276"/>
    </source>
</evidence>
<gene>
    <name evidence="2" type="ORF">NDU88_005428</name>
</gene>
<accession>A0AAV7PII3</accession>
<keyword evidence="3" id="KW-1185">Reference proteome</keyword>